<name>A0A7X5ZZZ4_9ACTN</name>
<protein>
    <recommendedName>
        <fullName evidence="4">Excalibur calcium-binding domain-containing protein</fullName>
    </recommendedName>
</protein>
<keyword evidence="1" id="KW-0472">Membrane</keyword>
<dbReference type="RefSeq" id="WP_167204435.1">
    <property type="nucleotide sequence ID" value="NZ_JAASRO010000001.1"/>
</dbReference>
<accession>A0A7X5ZZZ4</accession>
<reference evidence="2 3" key="1">
    <citation type="submission" date="2020-03" db="EMBL/GenBank/DDBJ databases">
        <title>Sequencing the genomes of 1000 actinobacteria strains.</title>
        <authorList>
            <person name="Klenk H.-P."/>
        </authorList>
    </citation>
    <scope>NUCLEOTIDE SEQUENCE [LARGE SCALE GENOMIC DNA]</scope>
    <source>
        <strain evidence="2 3">DSM 45490</strain>
    </source>
</reference>
<organism evidence="2 3">
    <name type="scientific">Kribbella shirazensis</name>
    <dbReference type="NCBI Taxonomy" id="1105143"/>
    <lineage>
        <taxon>Bacteria</taxon>
        <taxon>Bacillati</taxon>
        <taxon>Actinomycetota</taxon>
        <taxon>Actinomycetes</taxon>
        <taxon>Propionibacteriales</taxon>
        <taxon>Kribbellaceae</taxon>
        <taxon>Kribbella</taxon>
    </lineage>
</organism>
<dbReference type="EMBL" id="JAASRO010000001">
    <property type="protein sequence ID" value="NIK55624.1"/>
    <property type="molecule type" value="Genomic_DNA"/>
</dbReference>
<comment type="caution">
    <text evidence="2">The sequence shown here is derived from an EMBL/GenBank/DDBJ whole genome shotgun (WGS) entry which is preliminary data.</text>
</comment>
<proteinExistence type="predicted"/>
<keyword evidence="3" id="KW-1185">Reference proteome</keyword>
<dbReference type="Proteomes" id="UP000555407">
    <property type="component" value="Unassembled WGS sequence"/>
</dbReference>
<evidence type="ECO:0000313" key="2">
    <source>
        <dbReference type="EMBL" id="NIK55624.1"/>
    </source>
</evidence>
<evidence type="ECO:0000256" key="1">
    <source>
        <dbReference type="SAM" id="Phobius"/>
    </source>
</evidence>
<feature type="transmembrane region" description="Helical" evidence="1">
    <location>
        <begin position="33"/>
        <end position="54"/>
    </location>
</feature>
<keyword evidence="1" id="KW-0812">Transmembrane</keyword>
<sequence length="231" mass="25044">MTKLQWLAGGFMNGEPYSRTHCHQRGEHGNATLAALGGVAVGIILVLLAWLVVLMTKDDPATRTAGTPPPASTAPAASAPVSVITKTLAPKPSVKETSNATPAGKDVRSLPAGLFCRDLKAKGYSYVAALDYWRLHGQPDQMDADRNGIPCETVYPRTDVAAYWNGREISGIVFWSSGLYCRDLAALGASYAEAVRYWWYYGMPDRMDADKNSVPCETVYSAATVSSFWYP</sequence>
<evidence type="ECO:0008006" key="4">
    <source>
        <dbReference type="Google" id="ProtNLM"/>
    </source>
</evidence>
<gene>
    <name evidence="2" type="ORF">BJY22_001341</name>
</gene>
<keyword evidence="1" id="KW-1133">Transmembrane helix</keyword>
<evidence type="ECO:0000313" key="3">
    <source>
        <dbReference type="Proteomes" id="UP000555407"/>
    </source>
</evidence>
<dbReference type="AlphaFoldDB" id="A0A7X5ZZZ4"/>